<gene>
    <name evidence="2" type="ORF">OG350_29365</name>
</gene>
<name>A0ABZ1KZ51_STRAH</name>
<dbReference type="Proteomes" id="UP001622557">
    <property type="component" value="Chromosome"/>
</dbReference>
<keyword evidence="1" id="KW-0812">Transmembrane</keyword>
<keyword evidence="1" id="KW-1133">Transmembrane helix</keyword>
<feature type="transmembrane region" description="Helical" evidence="1">
    <location>
        <begin position="164"/>
        <end position="181"/>
    </location>
</feature>
<accession>A0ABZ1KZ51</accession>
<dbReference type="EMBL" id="CP108164">
    <property type="protein sequence ID" value="WTQ84163.1"/>
    <property type="molecule type" value="Genomic_DNA"/>
</dbReference>
<dbReference type="NCBIfam" id="NF041646">
    <property type="entry name" value="VC0807_fam"/>
    <property type="match status" value="1"/>
</dbReference>
<protein>
    <submittedName>
        <fullName evidence="2">Uncharacterized protein</fullName>
    </submittedName>
</protein>
<feature type="transmembrane region" description="Helical" evidence="1">
    <location>
        <begin position="50"/>
        <end position="66"/>
    </location>
</feature>
<keyword evidence="1" id="KW-0472">Membrane</keyword>
<evidence type="ECO:0000313" key="3">
    <source>
        <dbReference type="Proteomes" id="UP001622557"/>
    </source>
</evidence>
<sequence>MDILLPLLVYYAARALGADQVPALLLSGAPPALRLLAGAVRHRRIDGVDLFLTVLLVGAALVSLIGGGPRVLLFKNAALSLAVGAWALGTALTRNPLAFQLGQRLHQGEAVRARARLWQDSTPFRRGQRALTLLWGAEQFLDGGVGALAAATLPPDTVPLLDRAVSLALLALAAGITAGYARRFRGRHALPLFGAPAPAPATAPRVSCGP</sequence>
<proteinExistence type="predicted"/>
<organism evidence="2 3">
    <name type="scientific">Streptomyces achromogenes</name>
    <dbReference type="NCBI Taxonomy" id="67255"/>
    <lineage>
        <taxon>Bacteria</taxon>
        <taxon>Bacillati</taxon>
        <taxon>Actinomycetota</taxon>
        <taxon>Actinomycetes</taxon>
        <taxon>Kitasatosporales</taxon>
        <taxon>Streptomycetaceae</taxon>
        <taxon>Streptomyces</taxon>
    </lineage>
</organism>
<evidence type="ECO:0000313" key="2">
    <source>
        <dbReference type="EMBL" id="WTQ84163.1"/>
    </source>
</evidence>
<evidence type="ECO:0000256" key="1">
    <source>
        <dbReference type="SAM" id="Phobius"/>
    </source>
</evidence>
<keyword evidence="3" id="KW-1185">Reference proteome</keyword>
<reference evidence="2 3" key="1">
    <citation type="submission" date="2022-10" db="EMBL/GenBank/DDBJ databases">
        <title>The complete genomes of actinobacterial strains from the NBC collection.</title>
        <authorList>
            <person name="Joergensen T.S."/>
            <person name="Alvarez Arevalo M."/>
            <person name="Sterndorff E.B."/>
            <person name="Faurdal D."/>
            <person name="Vuksanovic O."/>
            <person name="Mourched A.-S."/>
            <person name="Charusanti P."/>
            <person name="Shaw S."/>
            <person name="Blin K."/>
            <person name="Weber T."/>
        </authorList>
    </citation>
    <scope>NUCLEOTIDE SEQUENCE [LARGE SCALE GENOMIC DNA]</scope>
    <source>
        <strain evidence="2 3">NBC_00156</strain>
    </source>
</reference>